<keyword evidence="7" id="KW-0479">Metal-binding</keyword>
<evidence type="ECO:0000256" key="7">
    <source>
        <dbReference type="ARBA" id="ARBA00022723"/>
    </source>
</evidence>
<evidence type="ECO:0000256" key="3">
    <source>
        <dbReference type="ARBA" id="ARBA00005594"/>
    </source>
</evidence>
<evidence type="ECO:0000256" key="9">
    <source>
        <dbReference type="ARBA" id="ARBA00022833"/>
    </source>
</evidence>
<dbReference type="InterPro" id="IPR024909">
    <property type="entry name" value="Cys-tRNA/MSH_ligase"/>
</dbReference>
<evidence type="ECO:0000256" key="1">
    <source>
        <dbReference type="ARBA" id="ARBA00001947"/>
    </source>
</evidence>
<keyword evidence="10" id="KW-0067">ATP-binding</keyword>
<comment type="subcellular location">
    <subcellularLocation>
        <location evidence="2">Cytoplasm</location>
    </subcellularLocation>
</comment>
<dbReference type="InterPro" id="IPR009080">
    <property type="entry name" value="tRNAsynth_Ia_anticodon-bd"/>
</dbReference>
<protein>
    <recommendedName>
        <fullName evidence="4">cysteine--tRNA ligase</fullName>
        <ecNumber evidence="4">6.1.1.16</ecNumber>
    </recommendedName>
    <alternativeName>
        <fullName evidence="13">Cysteinyl-tRNA synthetase</fullName>
    </alternativeName>
</protein>
<sequence length="480" mass="54969">MSLQIYNTLSGRKESFNPVHEGQASLYVCGPTVYGDSHLGHAKAYVSFDVILRYLRYCGLKTFYVQNITDVGHLIGDDDEGEDKMIKRARELKQEPMAVAESYSRRHFEVMDKLGVIRPDISPRATGHIPEQLEAIEKLLEQRLAYESNGSVYFNISKDPKYGELSNRKIEEMQGGARIKIRTEKRHPGDFALWKKAETGHLMRWRDPFSGWGYPGWHTECVVMSTRYLGEEFDIHGGGMDLKFPHHECEIAQARGLKKPFARNWIHTNMLTIEGQKMSKSSGNFVTLFDVFEQFNPLMVRYFIAASHYRSVVDFSESVLGAAEVSLKRLHHTVRNLRECKQDGVNPSGKYFEEFRRRFCQAMDDDFSTPQAFAALFDLSREANTLLAEKNPDPEAIVDAEHLFSTLGGDVLGIIPESLEAERSDLHMQELMGVLVELRTNFRKNKDFRSADLIRDRLHKIGIVFKDSPEGTTWEKTDNN</sequence>
<evidence type="ECO:0000259" key="14">
    <source>
        <dbReference type="SMART" id="SM00840"/>
    </source>
</evidence>
<dbReference type="NCBIfam" id="TIGR00435">
    <property type="entry name" value="cysS"/>
    <property type="match status" value="1"/>
</dbReference>
<dbReference type="GO" id="GO:0005829">
    <property type="term" value="C:cytosol"/>
    <property type="evidence" value="ECO:0007669"/>
    <property type="project" value="TreeGrafter"/>
</dbReference>
<evidence type="ECO:0000256" key="2">
    <source>
        <dbReference type="ARBA" id="ARBA00004496"/>
    </source>
</evidence>
<dbReference type="InterPro" id="IPR032678">
    <property type="entry name" value="tRNA-synt_1_cat_dom"/>
</dbReference>
<gene>
    <name evidence="15" type="ORF">METZ01_LOCUS38189</name>
</gene>
<evidence type="ECO:0000256" key="13">
    <source>
        <dbReference type="ARBA" id="ARBA00031499"/>
    </source>
</evidence>
<dbReference type="InterPro" id="IPR015273">
    <property type="entry name" value="Cys-tRNA-synt_Ia_DALR"/>
</dbReference>
<dbReference type="InterPro" id="IPR015803">
    <property type="entry name" value="Cys-tRNA-ligase"/>
</dbReference>
<dbReference type="SUPFAM" id="SSF52374">
    <property type="entry name" value="Nucleotidylyl transferase"/>
    <property type="match status" value="1"/>
</dbReference>
<dbReference type="GO" id="GO:0006423">
    <property type="term" value="P:cysteinyl-tRNA aminoacylation"/>
    <property type="evidence" value="ECO:0007669"/>
    <property type="project" value="InterPro"/>
</dbReference>
<dbReference type="EC" id="6.1.1.16" evidence="4"/>
<reference evidence="15" key="1">
    <citation type="submission" date="2018-05" db="EMBL/GenBank/DDBJ databases">
        <authorList>
            <person name="Lanie J.A."/>
            <person name="Ng W.-L."/>
            <person name="Kazmierczak K.M."/>
            <person name="Andrzejewski T.M."/>
            <person name="Davidsen T.M."/>
            <person name="Wayne K.J."/>
            <person name="Tettelin H."/>
            <person name="Glass J.I."/>
            <person name="Rusch D."/>
            <person name="Podicherti R."/>
            <person name="Tsui H.-C.T."/>
            <person name="Winkler M.E."/>
        </authorList>
    </citation>
    <scope>NUCLEOTIDE SEQUENCE</scope>
</reference>
<evidence type="ECO:0000256" key="6">
    <source>
        <dbReference type="ARBA" id="ARBA00022598"/>
    </source>
</evidence>
<keyword evidence="11" id="KW-0648">Protein biosynthesis</keyword>
<evidence type="ECO:0000256" key="12">
    <source>
        <dbReference type="ARBA" id="ARBA00023146"/>
    </source>
</evidence>
<dbReference type="GO" id="GO:0004817">
    <property type="term" value="F:cysteine-tRNA ligase activity"/>
    <property type="evidence" value="ECO:0007669"/>
    <property type="project" value="UniProtKB-EC"/>
</dbReference>
<dbReference type="SUPFAM" id="SSF47323">
    <property type="entry name" value="Anticodon-binding domain of a subclass of class I aminoacyl-tRNA synthetases"/>
    <property type="match status" value="1"/>
</dbReference>
<dbReference type="CDD" id="cd00672">
    <property type="entry name" value="CysRS_core"/>
    <property type="match status" value="1"/>
</dbReference>
<dbReference type="Pfam" id="PF01406">
    <property type="entry name" value="tRNA-synt_1e"/>
    <property type="match status" value="1"/>
</dbReference>
<dbReference type="Gene3D" id="3.40.50.620">
    <property type="entry name" value="HUPs"/>
    <property type="match status" value="1"/>
</dbReference>
<evidence type="ECO:0000256" key="5">
    <source>
        <dbReference type="ARBA" id="ARBA00022490"/>
    </source>
</evidence>
<dbReference type="Gene3D" id="1.20.120.1910">
    <property type="entry name" value="Cysteine-tRNA ligase, C-terminal anti-codon recognition domain"/>
    <property type="match status" value="1"/>
</dbReference>
<dbReference type="InterPro" id="IPR014729">
    <property type="entry name" value="Rossmann-like_a/b/a_fold"/>
</dbReference>
<keyword evidence="8" id="KW-0547">Nucleotide-binding</keyword>
<comment type="cofactor">
    <cofactor evidence="1">
        <name>Zn(2+)</name>
        <dbReference type="ChEBI" id="CHEBI:29105"/>
    </cofactor>
</comment>
<proteinExistence type="inferred from homology"/>
<dbReference type="Pfam" id="PF09190">
    <property type="entry name" value="DALR_2"/>
    <property type="match status" value="1"/>
</dbReference>
<dbReference type="PRINTS" id="PR00983">
    <property type="entry name" value="TRNASYNTHCYS"/>
</dbReference>
<dbReference type="SMART" id="SM00840">
    <property type="entry name" value="DALR_2"/>
    <property type="match status" value="1"/>
</dbReference>
<name>A0A381R0V0_9ZZZZ</name>
<accession>A0A381R0V0</accession>
<evidence type="ECO:0000256" key="10">
    <source>
        <dbReference type="ARBA" id="ARBA00022840"/>
    </source>
</evidence>
<dbReference type="PANTHER" id="PTHR10890:SF3">
    <property type="entry name" value="CYSTEINE--TRNA LIGASE, CYTOPLASMIC"/>
    <property type="match status" value="1"/>
</dbReference>
<evidence type="ECO:0000256" key="11">
    <source>
        <dbReference type="ARBA" id="ARBA00022917"/>
    </source>
</evidence>
<comment type="similarity">
    <text evidence="3">Belongs to the class-I aminoacyl-tRNA synthetase family.</text>
</comment>
<dbReference type="AlphaFoldDB" id="A0A381R0V0"/>
<keyword evidence="9" id="KW-0862">Zinc</keyword>
<dbReference type="GO" id="GO:0005524">
    <property type="term" value="F:ATP binding"/>
    <property type="evidence" value="ECO:0007669"/>
    <property type="project" value="UniProtKB-KW"/>
</dbReference>
<evidence type="ECO:0000256" key="8">
    <source>
        <dbReference type="ARBA" id="ARBA00022741"/>
    </source>
</evidence>
<evidence type="ECO:0000313" key="15">
    <source>
        <dbReference type="EMBL" id="SUZ85335.1"/>
    </source>
</evidence>
<organism evidence="15">
    <name type="scientific">marine metagenome</name>
    <dbReference type="NCBI Taxonomy" id="408172"/>
    <lineage>
        <taxon>unclassified sequences</taxon>
        <taxon>metagenomes</taxon>
        <taxon>ecological metagenomes</taxon>
    </lineage>
</organism>
<keyword evidence="6" id="KW-0436">Ligase</keyword>
<dbReference type="PANTHER" id="PTHR10890">
    <property type="entry name" value="CYSTEINYL-TRNA SYNTHETASE"/>
    <property type="match status" value="1"/>
</dbReference>
<dbReference type="HAMAP" id="MF_00041">
    <property type="entry name" value="Cys_tRNA_synth"/>
    <property type="match status" value="1"/>
</dbReference>
<keyword evidence="12" id="KW-0030">Aminoacyl-tRNA synthetase</keyword>
<feature type="domain" description="Cysteinyl-tRNA synthetase class Ia DALR" evidence="14">
    <location>
        <begin position="358"/>
        <end position="420"/>
    </location>
</feature>
<evidence type="ECO:0000256" key="4">
    <source>
        <dbReference type="ARBA" id="ARBA00012832"/>
    </source>
</evidence>
<dbReference type="GO" id="GO:0046872">
    <property type="term" value="F:metal ion binding"/>
    <property type="evidence" value="ECO:0007669"/>
    <property type="project" value="UniProtKB-KW"/>
</dbReference>
<keyword evidence="5" id="KW-0963">Cytoplasm</keyword>
<dbReference type="EMBL" id="UINC01001631">
    <property type="protein sequence ID" value="SUZ85335.1"/>
    <property type="molecule type" value="Genomic_DNA"/>
</dbReference>